<reference evidence="3" key="2">
    <citation type="journal article" date="2018" name="BMC Genomics">
        <title>Genomic insights into host adaptation between the wheat stripe rust pathogen (Puccinia striiformis f. sp. tritici) and the barley stripe rust pathogen (Puccinia striiformis f. sp. hordei).</title>
        <authorList>
            <person name="Xia C."/>
            <person name="Wang M."/>
            <person name="Yin C."/>
            <person name="Cornejo O.E."/>
            <person name="Hulbert S.H."/>
            <person name="Chen X."/>
        </authorList>
    </citation>
    <scope>NUCLEOTIDE SEQUENCE [LARGE SCALE GENOMIC DNA]</scope>
    <source>
        <strain evidence="3">93TX-2</strain>
    </source>
</reference>
<comment type="caution">
    <text evidence="2">The sequence shown here is derived from an EMBL/GenBank/DDBJ whole genome shotgun (WGS) entry which is preliminary data.</text>
</comment>
<evidence type="ECO:0000256" key="1">
    <source>
        <dbReference type="SAM" id="MobiDB-lite"/>
    </source>
</evidence>
<reference evidence="2 3" key="1">
    <citation type="submission" date="2017-12" db="EMBL/GenBank/DDBJ databases">
        <title>Gene loss provides genomic basis for host adaptation in cereal stripe rust fungi.</title>
        <authorList>
            <person name="Xia C."/>
        </authorList>
    </citation>
    <scope>NUCLEOTIDE SEQUENCE [LARGE SCALE GENOMIC DNA]</scope>
    <source>
        <strain evidence="2 3">93TX-2</strain>
    </source>
</reference>
<dbReference type="Proteomes" id="UP000238274">
    <property type="component" value="Unassembled WGS sequence"/>
</dbReference>
<dbReference type="CDD" id="cd22744">
    <property type="entry name" value="OTU"/>
    <property type="match status" value="1"/>
</dbReference>
<keyword evidence="3" id="KW-1185">Reference proteome</keyword>
<dbReference type="VEuPathDB" id="FungiDB:PSHT_03990"/>
<accession>A0A2S4WEA5</accession>
<evidence type="ECO:0000313" key="3">
    <source>
        <dbReference type="Proteomes" id="UP000238274"/>
    </source>
</evidence>
<dbReference type="OrthoDB" id="2507501at2759"/>
<gene>
    <name evidence="2" type="ORF">PSHT_03990</name>
</gene>
<evidence type="ECO:0008006" key="4">
    <source>
        <dbReference type="Google" id="ProtNLM"/>
    </source>
</evidence>
<dbReference type="EMBL" id="PKSM01000039">
    <property type="protein sequence ID" value="POW20047.1"/>
    <property type="molecule type" value="Genomic_DNA"/>
</dbReference>
<proteinExistence type="predicted"/>
<protein>
    <recommendedName>
        <fullName evidence="4">OTU domain-containing protein</fullName>
    </recommendedName>
</protein>
<feature type="region of interest" description="Disordered" evidence="1">
    <location>
        <begin position="85"/>
        <end position="137"/>
    </location>
</feature>
<sequence length="137" mass="15088">MVKDIFNPHGDGHCGFRCVSRALGSDNDSSNGFLRVRQEMIAEIEGNRPTYLKWLDKMSHGQILANAYSRPIVFLSIVSSNSFIPSRVSPPPQGIRRPRPSLHTSRERQSLGLASRGGVGQTHGPSNSSHHVHYKSG</sequence>
<evidence type="ECO:0000313" key="2">
    <source>
        <dbReference type="EMBL" id="POW20047.1"/>
    </source>
</evidence>
<name>A0A2S4WEA5_9BASI</name>
<organism evidence="2 3">
    <name type="scientific">Puccinia striiformis</name>
    <dbReference type="NCBI Taxonomy" id="27350"/>
    <lineage>
        <taxon>Eukaryota</taxon>
        <taxon>Fungi</taxon>
        <taxon>Dikarya</taxon>
        <taxon>Basidiomycota</taxon>
        <taxon>Pucciniomycotina</taxon>
        <taxon>Pucciniomycetes</taxon>
        <taxon>Pucciniales</taxon>
        <taxon>Pucciniaceae</taxon>
        <taxon>Puccinia</taxon>
    </lineage>
</organism>
<dbReference type="AlphaFoldDB" id="A0A2S4WEA5"/>
<reference evidence="3" key="3">
    <citation type="journal article" date="2018" name="Mol. Plant Microbe Interact.">
        <title>Genome sequence resources for the wheat stripe rust pathogen (Puccinia striiformis f. sp. tritici) and the barley stripe rust pathogen (Puccinia striiformis f. sp. hordei).</title>
        <authorList>
            <person name="Xia C."/>
            <person name="Wang M."/>
            <person name="Yin C."/>
            <person name="Cornejo O.E."/>
            <person name="Hulbert S.H."/>
            <person name="Chen X."/>
        </authorList>
    </citation>
    <scope>NUCLEOTIDE SEQUENCE [LARGE SCALE GENOMIC DNA]</scope>
    <source>
        <strain evidence="3">93TX-2</strain>
    </source>
</reference>